<comment type="subcellular location">
    <subcellularLocation>
        <location evidence="1 7">Cell membrane</location>
        <topology evidence="1 7">Multi-pass membrane protein</topology>
    </subcellularLocation>
</comment>
<evidence type="ECO:0000256" key="7">
    <source>
        <dbReference type="RuleBase" id="RU363032"/>
    </source>
</evidence>
<dbReference type="PANTHER" id="PTHR30151">
    <property type="entry name" value="ALKANE SULFONATE ABC TRANSPORTER-RELATED, MEMBRANE SUBUNIT"/>
    <property type="match status" value="1"/>
</dbReference>
<dbReference type="Gene3D" id="1.10.3720.10">
    <property type="entry name" value="MetI-like"/>
    <property type="match status" value="1"/>
</dbReference>
<proteinExistence type="inferred from homology"/>
<dbReference type="AlphaFoldDB" id="A0A929WZA6"/>
<gene>
    <name evidence="9" type="ORF">HXK21_02220</name>
</gene>
<name>A0A929WZA6_9BACT</name>
<dbReference type="GO" id="GO:0055085">
    <property type="term" value="P:transmembrane transport"/>
    <property type="evidence" value="ECO:0007669"/>
    <property type="project" value="InterPro"/>
</dbReference>
<comment type="similarity">
    <text evidence="7">Belongs to the binding-protein-dependent transport system permease family.</text>
</comment>
<dbReference type="Proteomes" id="UP000704068">
    <property type="component" value="Unassembled WGS sequence"/>
</dbReference>
<dbReference type="SUPFAM" id="SSF161098">
    <property type="entry name" value="MetI-like"/>
    <property type="match status" value="1"/>
</dbReference>
<evidence type="ECO:0000259" key="8">
    <source>
        <dbReference type="PROSITE" id="PS50928"/>
    </source>
</evidence>
<evidence type="ECO:0000313" key="9">
    <source>
        <dbReference type="EMBL" id="MBF0969848.1"/>
    </source>
</evidence>
<evidence type="ECO:0000256" key="3">
    <source>
        <dbReference type="ARBA" id="ARBA00022475"/>
    </source>
</evidence>
<dbReference type="Pfam" id="PF00528">
    <property type="entry name" value="BPD_transp_1"/>
    <property type="match status" value="1"/>
</dbReference>
<accession>A0A929WZA6</accession>
<evidence type="ECO:0000256" key="4">
    <source>
        <dbReference type="ARBA" id="ARBA00022692"/>
    </source>
</evidence>
<feature type="transmembrane region" description="Helical" evidence="7">
    <location>
        <begin position="228"/>
        <end position="250"/>
    </location>
</feature>
<organism evidence="9 10">
    <name type="scientific">Alloprevotella tannerae</name>
    <dbReference type="NCBI Taxonomy" id="76122"/>
    <lineage>
        <taxon>Bacteria</taxon>
        <taxon>Pseudomonadati</taxon>
        <taxon>Bacteroidota</taxon>
        <taxon>Bacteroidia</taxon>
        <taxon>Bacteroidales</taxon>
        <taxon>Prevotellaceae</taxon>
        <taxon>Alloprevotella</taxon>
    </lineage>
</organism>
<keyword evidence="5 7" id="KW-1133">Transmembrane helix</keyword>
<evidence type="ECO:0000313" key="10">
    <source>
        <dbReference type="Proteomes" id="UP000704068"/>
    </source>
</evidence>
<evidence type="ECO:0000256" key="1">
    <source>
        <dbReference type="ARBA" id="ARBA00004651"/>
    </source>
</evidence>
<dbReference type="InterPro" id="IPR000515">
    <property type="entry name" value="MetI-like"/>
</dbReference>
<dbReference type="InterPro" id="IPR035906">
    <property type="entry name" value="MetI-like_sf"/>
</dbReference>
<feature type="transmembrane region" description="Helical" evidence="7">
    <location>
        <begin position="74"/>
        <end position="95"/>
    </location>
</feature>
<dbReference type="GO" id="GO:0005886">
    <property type="term" value="C:plasma membrane"/>
    <property type="evidence" value="ECO:0007669"/>
    <property type="project" value="UniProtKB-SubCell"/>
</dbReference>
<dbReference type="PROSITE" id="PS50928">
    <property type="entry name" value="ABC_TM1"/>
    <property type="match status" value="1"/>
</dbReference>
<keyword evidence="3" id="KW-1003">Cell membrane</keyword>
<reference evidence="9" key="1">
    <citation type="submission" date="2020-04" db="EMBL/GenBank/DDBJ databases">
        <title>Deep metagenomics examines the oral microbiome during advanced dental caries in children, revealing novel taxa and co-occurrences with host molecules.</title>
        <authorList>
            <person name="Baker J.L."/>
            <person name="Morton J.T."/>
            <person name="Dinis M."/>
            <person name="Alvarez R."/>
            <person name="Tran N.C."/>
            <person name="Knight R."/>
            <person name="Edlund A."/>
        </authorList>
    </citation>
    <scope>NUCLEOTIDE SEQUENCE</scope>
    <source>
        <strain evidence="9">JCVI_34_bin.1</strain>
    </source>
</reference>
<protein>
    <submittedName>
        <fullName evidence="9">ABC transporter permease subunit</fullName>
    </submittedName>
</protein>
<dbReference type="PANTHER" id="PTHR30151:SF0">
    <property type="entry name" value="ABC TRANSPORTER PERMEASE PROTEIN MJ0413-RELATED"/>
    <property type="match status" value="1"/>
</dbReference>
<evidence type="ECO:0000256" key="2">
    <source>
        <dbReference type="ARBA" id="ARBA00022448"/>
    </source>
</evidence>
<dbReference type="EMBL" id="JABZGR010000003">
    <property type="protein sequence ID" value="MBF0969848.1"/>
    <property type="molecule type" value="Genomic_DNA"/>
</dbReference>
<feature type="transmembrane region" description="Helical" evidence="7">
    <location>
        <begin position="177"/>
        <end position="203"/>
    </location>
</feature>
<keyword evidence="4 7" id="KW-0812">Transmembrane</keyword>
<keyword evidence="2 7" id="KW-0813">Transport</keyword>
<evidence type="ECO:0000256" key="6">
    <source>
        <dbReference type="ARBA" id="ARBA00023136"/>
    </source>
</evidence>
<evidence type="ECO:0000256" key="5">
    <source>
        <dbReference type="ARBA" id="ARBA00022989"/>
    </source>
</evidence>
<sequence length="260" mass="29026">MFSPRLLRGRTRRTGHQLRRFLVGFLTLHLLWICGAEALRSDLLPTPWVVYQQLPTLIGEASLFHHLAESLLRLAMGLALSVLLALAGAVGMYFFKSLRYVLDGLLYFVYPVPKLILLPIIMVLCGLGNASKVTMLVLVLVFQLMVNIRDALAAVPQRYVAVIVSLRGNRRQLLRHVLLPAIAPTLFSSVRVALGTAISVLFVTETYGTDAGVGYLIVDLWMRMDYTAMYGAIVMLALTGFLLFILFDYLERFVSPQPSL</sequence>
<feature type="domain" description="ABC transmembrane type-1" evidence="8">
    <location>
        <begin position="63"/>
        <end position="251"/>
    </location>
</feature>
<dbReference type="RefSeq" id="WP_303763021.1">
    <property type="nucleotide sequence ID" value="NZ_JABZGR010000003.1"/>
</dbReference>
<comment type="caution">
    <text evidence="9">The sequence shown here is derived from an EMBL/GenBank/DDBJ whole genome shotgun (WGS) entry which is preliminary data.</text>
</comment>
<keyword evidence="6 7" id="KW-0472">Membrane</keyword>